<keyword evidence="3 9" id="KW-0813">Transport</keyword>
<dbReference type="Gene3D" id="1.10.3720.10">
    <property type="entry name" value="MetI-like"/>
    <property type="match status" value="1"/>
</dbReference>
<dbReference type="Proteomes" id="UP000263486">
    <property type="component" value="Unassembled WGS sequence"/>
</dbReference>
<dbReference type="InterPro" id="IPR010065">
    <property type="entry name" value="AA_ABC_transptr_permease_3TM"/>
</dbReference>
<keyword evidence="5 9" id="KW-0812">Transmembrane</keyword>
<keyword evidence="7 9" id="KW-1133">Transmembrane helix</keyword>
<evidence type="ECO:0000256" key="9">
    <source>
        <dbReference type="RuleBase" id="RU363032"/>
    </source>
</evidence>
<keyword evidence="6" id="KW-0029">Amino-acid transport</keyword>
<protein>
    <submittedName>
        <fullName evidence="11">ABC transporter permease subunit</fullName>
    </submittedName>
</protein>
<sequence>MIMLKKRILPVIVIAIVYILFFTFIINQVADVLDFSVIFQYKKQLIKAIGTTVFLSLAVLFASMIVGFLLFLMTESSNRYLKYLIIVYKEIVMGTPLLVLVFVVVYIIGVAFNISDKLMLGFTALTLYMSPYMTNVYEGAYNTIDENQFIVMDFYGFNLFQRYRYIILPQMIKSIIPGLINNLSSIVKGTSILSTIAISEIFYSVSVVSNRTYRYIEGYFVLWMVYLVITIPLSRLAKYYSKQWNQND</sequence>
<dbReference type="InterPro" id="IPR035906">
    <property type="entry name" value="MetI-like_sf"/>
</dbReference>
<dbReference type="InterPro" id="IPR000515">
    <property type="entry name" value="MetI-like"/>
</dbReference>
<evidence type="ECO:0000256" key="6">
    <source>
        <dbReference type="ARBA" id="ARBA00022970"/>
    </source>
</evidence>
<dbReference type="Pfam" id="PF00528">
    <property type="entry name" value="BPD_transp_1"/>
    <property type="match status" value="1"/>
</dbReference>
<feature type="transmembrane region" description="Helical" evidence="9">
    <location>
        <begin position="7"/>
        <end position="26"/>
    </location>
</feature>
<keyword evidence="4" id="KW-1003">Cell membrane</keyword>
<dbReference type="EMBL" id="QUAJ01000005">
    <property type="protein sequence ID" value="REI42186.1"/>
    <property type="molecule type" value="Genomic_DNA"/>
</dbReference>
<dbReference type="InterPro" id="IPR043429">
    <property type="entry name" value="ArtM/GltK/GlnP/TcyL/YhdX-like"/>
</dbReference>
<keyword evidence="8 9" id="KW-0472">Membrane</keyword>
<evidence type="ECO:0000256" key="2">
    <source>
        <dbReference type="ARBA" id="ARBA00010072"/>
    </source>
</evidence>
<comment type="caution">
    <text evidence="11">The sequence shown here is derived from an EMBL/GenBank/DDBJ whole genome shotgun (WGS) entry which is preliminary data.</text>
</comment>
<comment type="similarity">
    <text evidence="2">Belongs to the binding-protein-dependent transport system permease family. HisMQ subfamily.</text>
</comment>
<feature type="transmembrane region" description="Helical" evidence="9">
    <location>
        <begin position="91"/>
        <end position="112"/>
    </location>
</feature>
<evidence type="ECO:0000256" key="5">
    <source>
        <dbReference type="ARBA" id="ARBA00022692"/>
    </source>
</evidence>
<dbReference type="NCBIfam" id="TIGR01726">
    <property type="entry name" value="HEQRo_perm_3TM"/>
    <property type="match status" value="1"/>
</dbReference>
<evidence type="ECO:0000256" key="1">
    <source>
        <dbReference type="ARBA" id="ARBA00004651"/>
    </source>
</evidence>
<dbReference type="PANTHER" id="PTHR30614:SF20">
    <property type="entry name" value="GLUTAMINE TRANSPORT SYSTEM PERMEASE PROTEIN GLNP"/>
    <property type="match status" value="1"/>
</dbReference>
<reference evidence="11 12" key="1">
    <citation type="submission" date="2018-08" db="EMBL/GenBank/DDBJ databases">
        <title>Draft genome sequence of Psychrilyobacter sp. strain SD5 isolated from Black Sea water.</title>
        <authorList>
            <person name="Yadav S."/>
            <person name="Villanueva L."/>
            <person name="Damste J.S.S."/>
        </authorList>
    </citation>
    <scope>NUCLEOTIDE SEQUENCE [LARGE SCALE GENOMIC DNA]</scope>
    <source>
        <strain evidence="11 12">SD5</strain>
    </source>
</reference>
<evidence type="ECO:0000256" key="3">
    <source>
        <dbReference type="ARBA" id="ARBA00022448"/>
    </source>
</evidence>
<feature type="transmembrane region" description="Helical" evidence="9">
    <location>
        <begin position="46"/>
        <end position="71"/>
    </location>
</feature>
<evidence type="ECO:0000256" key="7">
    <source>
        <dbReference type="ARBA" id="ARBA00022989"/>
    </source>
</evidence>
<evidence type="ECO:0000313" key="12">
    <source>
        <dbReference type="Proteomes" id="UP000263486"/>
    </source>
</evidence>
<proteinExistence type="inferred from homology"/>
<evidence type="ECO:0000256" key="4">
    <source>
        <dbReference type="ARBA" id="ARBA00022475"/>
    </source>
</evidence>
<dbReference type="CDD" id="cd06261">
    <property type="entry name" value="TM_PBP2"/>
    <property type="match status" value="1"/>
</dbReference>
<comment type="subcellular location">
    <subcellularLocation>
        <location evidence="1 9">Cell membrane</location>
        <topology evidence="1 9">Multi-pass membrane protein</topology>
    </subcellularLocation>
</comment>
<evidence type="ECO:0000313" key="11">
    <source>
        <dbReference type="EMBL" id="REI42186.1"/>
    </source>
</evidence>
<accession>A0ABX9KJF6</accession>
<evidence type="ECO:0000256" key="8">
    <source>
        <dbReference type="ARBA" id="ARBA00023136"/>
    </source>
</evidence>
<feature type="transmembrane region" description="Helical" evidence="9">
    <location>
        <begin position="218"/>
        <end position="237"/>
    </location>
</feature>
<feature type="domain" description="ABC transmembrane type-1" evidence="10">
    <location>
        <begin position="49"/>
        <end position="237"/>
    </location>
</feature>
<gene>
    <name evidence="11" type="ORF">DYH56_03955</name>
</gene>
<organism evidence="11 12">
    <name type="scientific">Psychrilyobacter piezotolerans</name>
    <dbReference type="NCBI Taxonomy" id="2293438"/>
    <lineage>
        <taxon>Bacteria</taxon>
        <taxon>Fusobacteriati</taxon>
        <taxon>Fusobacteriota</taxon>
        <taxon>Fusobacteriia</taxon>
        <taxon>Fusobacteriales</taxon>
        <taxon>Fusobacteriaceae</taxon>
        <taxon>Psychrilyobacter</taxon>
    </lineage>
</organism>
<dbReference type="PANTHER" id="PTHR30614">
    <property type="entry name" value="MEMBRANE COMPONENT OF AMINO ACID ABC TRANSPORTER"/>
    <property type="match status" value="1"/>
</dbReference>
<dbReference type="PROSITE" id="PS50928">
    <property type="entry name" value="ABC_TM1"/>
    <property type="match status" value="1"/>
</dbReference>
<dbReference type="SUPFAM" id="SSF161098">
    <property type="entry name" value="MetI-like"/>
    <property type="match status" value="1"/>
</dbReference>
<evidence type="ECO:0000259" key="10">
    <source>
        <dbReference type="PROSITE" id="PS50928"/>
    </source>
</evidence>
<keyword evidence="12" id="KW-1185">Reference proteome</keyword>
<name>A0ABX9KJF6_9FUSO</name>